<keyword evidence="4" id="KW-1185">Reference proteome</keyword>
<evidence type="ECO:0000259" key="1">
    <source>
        <dbReference type="Pfam" id="PF02486"/>
    </source>
</evidence>
<dbReference type="Pfam" id="PF18106">
    <property type="entry name" value="Rol_Rep_N"/>
    <property type="match status" value="1"/>
</dbReference>
<evidence type="ECO:0000259" key="2">
    <source>
        <dbReference type="Pfam" id="PF18106"/>
    </source>
</evidence>
<keyword evidence="3" id="KW-0648">Protein biosynthesis</keyword>
<comment type="caution">
    <text evidence="3">The sequence shown here is derived from an EMBL/GenBank/DDBJ whole genome shotgun (WGS) entry which is preliminary data.</text>
</comment>
<protein>
    <submittedName>
        <fullName evidence="3">Replication initiation factor domain-containing protein</fullName>
    </submittedName>
</protein>
<keyword evidence="3" id="KW-0396">Initiation factor</keyword>
<reference evidence="3 4" key="1">
    <citation type="journal article" date="2016" name="Nat. Microbiol.">
        <title>The Mouse Intestinal Bacterial Collection (miBC) provides host-specific insight into cultured diversity and functional potential of the gut microbiota.</title>
        <authorList>
            <person name="Lagkouvardos I."/>
            <person name="Pukall R."/>
            <person name="Abt B."/>
            <person name="Foesel B.U."/>
            <person name="Meier-Kolthoff J.P."/>
            <person name="Kumar N."/>
            <person name="Bresciani A."/>
            <person name="Martinez I."/>
            <person name="Just S."/>
            <person name="Ziegler C."/>
            <person name="Brugiroux S."/>
            <person name="Garzetti D."/>
            <person name="Wenning M."/>
            <person name="Bui T.P."/>
            <person name="Wang J."/>
            <person name="Hugenholtz F."/>
            <person name="Plugge C.M."/>
            <person name="Peterson D.A."/>
            <person name="Hornef M.W."/>
            <person name="Baines J.F."/>
            <person name="Smidt H."/>
            <person name="Walter J."/>
            <person name="Kristiansen K."/>
            <person name="Nielsen H.B."/>
            <person name="Haller D."/>
            <person name="Overmann J."/>
            <person name="Stecher B."/>
            <person name="Clavel T."/>
        </authorList>
    </citation>
    <scope>NUCLEOTIDE SEQUENCE [LARGE SCALE GENOMIC DNA]</scope>
    <source>
        <strain evidence="3 4">DSM 28560</strain>
    </source>
</reference>
<dbReference type="InterPro" id="IPR040819">
    <property type="entry name" value="Rol_Rep_N"/>
</dbReference>
<organism evidence="3 4">
    <name type="scientific">Extibacter muris</name>
    <dbReference type="NCBI Taxonomy" id="1796622"/>
    <lineage>
        <taxon>Bacteria</taxon>
        <taxon>Bacillati</taxon>
        <taxon>Bacillota</taxon>
        <taxon>Clostridia</taxon>
        <taxon>Lachnospirales</taxon>
        <taxon>Lachnospiraceae</taxon>
        <taxon>Extibacter</taxon>
    </lineage>
</organism>
<gene>
    <name evidence="3" type="ORF">E1963_00545</name>
</gene>
<sequence>MSIKIDYISIVFDSARAEEVIRRVLELPIDIFTKYPAKVKHKSYQSLYQTGSIKVFGDSKQTEDNPDGTGCYLVLSGMGCDEIFRILDMHGYSFGDLFRHCERLYGSKFRFTRLDIAIDDRNETPFFTPEQIKRKCEREEFIGNSNSYRFVESSYTEKDTAKTVYIGAGKSNLSYRFYDKDKEVSMKYQKPYEEIGSWKRTEIQLREDKAHTFAMLFKDNPLELGKLAFDLLAGNLRFIVPDKKQSNRSRWKTCQFWNRFLGAVEPLQLHTETPRSTLLETQRWLKEGGVLSAVKGFCFLEEHEALGGLERIEDMLRYVKYSPALGNKMIGHLSRINREDLIPYIQDDMKKGGVS</sequence>
<accession>A0A4R4FHU2</accession>
<dbReference type="GO" id="GO:0003743">
    <property type="term" value="F:translation initiation factor activity"/>
    <property type="evidence" value="ECO:0007669"/>
    <property type="project" value="UniProtKB-KW"/>
</dbReference>
<feature type="domain" description="Rolling Circle replication initiation protein N-terminal" evidence="2">
    <location>
        <begin position="3"/>
        <end position="99"/>
    </location>
</feature>
<dbReference type="EMBL" id="SMMX01000001">
    <property type="protein sequence ID" value="TDA23277.1"/>
    <property type="molecule type" value="Genomic_DNA"/>
</dbReference>
<dbReference type="Proteomes" id="UP000295710">
    <property type="component" value="Unassembled WGS sequence"/>
</dbReference>
<evidence type="ECO:0000313" key="3">
    <source>
        <dbReference type="EMBL" id="TDA23277.1"/>
    </source>
</evidence>
<feature type="domain" description="Replication initiation protein-like C-terminal" evidence="1">
    <location>
        <begin position="110"/>
        <end position="287"/>
    </location>
</feature>
<dbReference type="AlphaFoldDB" id="A0A4R4FHU2"/>
<dbReference type="Pfam" id="PF02486">
    <property type="entry name" value="Rep_trans"/>
    <property type="match status" value="1"/>
</dbReference>
<dbReference type="InterPro" id="IPR003491">
    <property type="entry name" value="REP-like_C"/>
</dbReference>
<proteinExistence type="predicted"/>
<evidence type="ECO:0000313" key="4">
    <source>
        <dbReference type="Proteomes" id="UP000295710"/>
    </source>
</evidence>
<name>A0A4R4FHU2_9FIRM</name>